<dbReference type="GO" id="GO:0016020">
    <property type="term" value="C:membrane"/>
    <property type="evidence" value="ECO:0007669"/>
    <property type="project" value="TreeGrafter"/>
</dbReference>
<protein>
    <recommendedName>
        <fullName evidence="4">Protein rolling stone</fullName>
    </recommendedName>
</protein>
<feature type="transmembrane region" description="Helical" evidence="1">
    <location>
        <begin position="259"/>
        <end position="282"/>
    </location>
</feature>
<dbReference type="GeneID" id="110245294"/>
<evidence type="ECO:0000256" key="1">
    <source>
        <dbReference type="SAM" id="Phobius"/>
    </source>
</evidence>
<dbReference type="OrthoDB" id="419711at2759"/>
<dbReference type="KEGG" id="epa:110245294"/>
<name>A0A913XNI5_EXADI</name>
<dbReference type="AlphaFoldDB" id="A0A913XNI5"/>
<dbReference type="OMA" id="WFIYLSN"/>
<accession>A0A913XNI5</accession>
<dbReference type="RefSeq" id="XP_020907217.1">
    <property type="nucleotide sequence ID" value="XM_021051558.2"/>
</dbReference>
<feature type="transmembrane region" description="Helical" evidence="1">
    <location>
        <begin position="34"/>
        <end position="57"/>
    </location>
</feature>
<feature type="transmembrane region" description="Helical" evidence="1">
    <location>
        <begin position="69"/>
        <end position="87"/>
    </location>
</feature>
<keyword evidence="3" id="KW-1185">Reference proteome</keyword>
<sequence>MPFRCDFSDVLTEFQLKNFRLIYHNSADFTESPFFGVLVVLIYRCIFAVYCFCWLIAGSVHPTNGDTKWFIYLSNWAYLFLTIYYIYSSILTGIYYRGEWMIGEYDVQDNDVLRPKSRSRLGETEQPPDEEIRYDNPLDMRIEEPVRWYHETLWVIYNIAATNAVAVTLYYIIIGYPKSLSSYTPDGLDISTHVLNTIFVLADTSLSRVPVRIYHVIYPMLFFVVYVMFCVMYWAGDGLNTYGYTFIYSWLDFTNKPGVATAFIFGYTFVALVIAQLSLFGISKLRLFISKRVKLHQRSKRQRSLEHET</sequence>
<dbReference type="Pfam" id="PF21534">
    <property type="entry name" value="Rost"/>
    <property type="match status" value="1"/>
</dbReference>
<keyword evidence="1" id="KW-0812">Transmembrane</keyword>
<reference evidence="2" key="1">
    <citation type="submission" date="2022-11" db="UniProtKB">
        <authorList>
            <consortium name="EnsemblMetazoa"/>
        </authorList>
    </citation>
    <scope>IDENTIFICATION</scope>
</reference>
<dbReference type="PANTHER" id="PTHR12242">
    <property type="entry name" value="OS02G0130600 PROTEIN-RELATED"/>
    <property type="match status" value="1"/>
</dbReference>
<dbReference type="InterPro" id="IPR049352">
    <property type="entry name" value="Rost"/>
</dbReference>
<dbReference type="EnsemblMetazoa" id="XM_021051558.2">
    <property type="protein sequence ID" value="XP_020907217.1"/>
    <property type="gene ID" value="LOC110245294"/>
</dbReference>
<keyword evidence="1" id="KW-0472">Membrane</keyword>
<dbReference type="Proteomes" id="UP000887567">
    <property type="component" value="Unplaced"/>
</dbReference>
<feature type="transmembrane region" description="Helical" evidence="1">
    <location>
        <begin position="216"/>
        <end position="236"/>
    </location>
</feature>
<dbReference type="PANTHER" id="PTHR12242:SF49">
    <property type="entry name" value="HEADBUTT, ISOFORM E"/>
    <property type="match status" value="1"/>
</dbReference>
<evidence type="ECO:0000313" key="3">
    <source>
        <dbReference type="Proteomes" id="UP000887567"/>
    </source>
</evidence>
<organism evidence="2 3">
    <name type="scientific">Exaiptasia diaphana</name>
    <name type="common">Tropical sea anemone</name>
    <name type="synonym">Aiptasia pulchella</name>
    <dbReference type="NCBI Taxonomy" id="2652724"/>
    <lineage>
        <taxon>Eukaryota</taxon>
        <taxon>Metazoa</taxon>
        <taxon>Cnidaria</taxon>
        <taxon>Anthozoa</taxon>
        <taxon>Hexacorallia</taxon>
        <taxon>Actiniaria</taxon>
        <taxon>Aiptasiidae</taxon>
        <taxon>Exaiptasia</taxon>
    </lineage>
</organism>
<proteinExistence type="predicted"/>
<evidence type="ECO:0000313" key="2">
    <source>
        <dbReference type="EnsemblMetazoa" id="XP_020907217.1"/>
    </source>
</evidence>
<evidence type="ECO:0008006" key="4">
    <source>
        <dbReference type="Google" id="ProtNLM"/>
    </source>
</evidence>
<keyword evidence="1" id="KW-1133">Transmembrane helix</keyword>
<feature type="transmembrane region" description="Helical" evidence="1">
    <location>
        <begin position="154"/>
        <end position="173"/>
    </location>
</feature>